<accession>A0A0A2KLI2</accession>
<protein>
    <submittedName>
        <fullName evidence="1">Uncharacterized protein</fullName>
    </submittedName>
</protein>
<name>A0A0A2KLI2_PENIT</name>
<gene>
    <name evidence="1" type="ORF">PITC_045090</name>
</gene>
<evidence type="ECO:0000313" key="2">
    <source>
        <dbReference type="Proteomes" id="UP000030104"/>
    </source>
</evidence>
<dbReference type="AlphaFoldDB" id="A0A0A2KLI2"/>
<dbReference type="Proteomes" id="UP000030104">
    <property type="component" value="Unassembled WGS sequence"/>
</dbReference>
<comment type="caution">
    <text evidence="1">The sequence shown here is derived from an EMBL/GenBank/DDBJ whole genome shotgun (WGS) entry which is preliminary data.</text>
</comment>
<keyword evidence="2" id="KW-1185">Reference proteome</keyword>
<sequence>MYDVRSNGARARYWTDIIPNVLCTHALAHSEVSDADFTAI</sequence>
<proteinExistence type="predicted"/>
<dbReference type="HOGENOM" id="CLU_3299573_0_0_1"/>
<evidence type="ECO:0000313" key="1">
    <source>
        <dbReference type="EMBL" id="KGO67833.1"/>
    </source>
</evidence>
<reference evidence="1 2" key="1">
    <citation type="journal article" date="2015" name="Mol. Plant Microbe Interact.">
        <title>Genome, transcriptome, and functional analyses of Penicillium expansum provide new insights into secondary metabolism and pathogenicity.</title>
        <authorList>
            <person name="Ballester A.R."/>
            <person name="Marcet-Houben M."/>
            <person name="Levin E."/>
            <person name="Sela N."/>
            <person name="Selma-Lazaro C."/>
            <person name="Carmona L."/>
            <person name="Wisniewski M."/>
            <person name="Droby S."/>
            <person name="Gonzalez-Candelas L."/>
            <person name="Gabaldon T."/>
        </authorList>
    </citation>
    <scope>NUCLEOTIDE SEQUENCE [LARGE SCALE GENOMIC DNA]</scope>
    <source>
        <strain evidence="1 2">PHI-1</strain>
    </source>
</reference>
<organism evidence="1 2">
    <name type="scientific">Penicillium italicum</name>
    <name type="common">Blue mold</name>
    <dbReference type="NCBI Taxonomy" id="40296"/>
    <lineage>
        <taxon>Eukaryota</taxon>
        <taxon>Fungi</taxon>
        <taxon>Dikarya</taxon>
        <taxon>Ascomycota</taxon>
        <taxon>Pezizomycotina</taxon>
        <taxon>Eurotiomycetes</taxon>
        <taxon>Eurotiomycetidae</taxon>
        <taxon>Eurotiales</taxon>
        <taxon>Aspergillaceae</taxon>
        <taxon>Penicillium</taxon>
    </lineage>
</organism>
<dbReference type="EMBL" id="JQGA01001257">
    <property type="protein sequence ID" value="KGO67833.1"/>
    <property type="molecule type" value="Genomic_DNA"/>
</dbReference>